<dbReference type="InterPro" id="IPR018163">
    <property type="entry name" value="Thr/Ala-tRNA-synth_IIc_edit"/>
</dbReference>
<dbReference type="Proteomes" id="UP000002943">
    <property type="component" value="Unassembled WGS sequence"/>
</dbReference>
<dbReference type="PANTHER" id="PTHR43462">
    <property type="entry name" value="ALANYL-TRNA EDITING PROTEIN"/>
    <property type="match status" value="1"/>
</dbReference>
<protein>
    <submittedName>
        <fullName evidence="3">Predicted metal-dependent hydrolase</fullName>
    </submittedName>
</protein>
<dbReference type="GO" id="GO:0002161">
    <property type="term" value="F:aminoacyl-tRNA deacylase activity"/>
    <property type="evidence" value="ECO:0007669"/>
    <property type="project" value="UniProtKB-ARBA"/>
</dbReference>
<gene>
    <name evidence="3" type="ORF">VIBC2010_11066</name>
</gene>
<dbReference type="EMBL" id="AEIU01000091">
    <property type="protein sequence ID" value="EFP95625.1"/>
    <property type="molecule type" value="Genomic_DNA"/>
</dbReference>
<dbReference type="AlphaFoldDB" id="E3BMZ9"/>
<dbReference type="PANTHER" id="PTHR43462:SF1">
    <property type="entry name" value="ALANYL-TRNA EDITING PROTEIN AARSD1"/>
    <property type="match status" value="1"/>
</dbReference>
<name>E3BMZ9_9VIBR</name>
<reference evidence="3 4" key="1">
    <citation type="journal article" date="2012" name="Int. J. Syst. Evol. Microbiol.">
        <title>Vibrio caribbeanicus sp. nov., isolated from the marine sponge Scleritoderma cyanea.</title>
        <authorList>
            <person name="Hoffmann M."/>
            <person name="Monday S.R."/>
            <person name="Allard M.W."/>
            <person name="Strain E.A."/>
            <person name="Whittaker P."/>
            <person name="Naum M."/>
            <person name="McCarthy P.J."/>
            <person name="Lopez J.V."/>
            <person name="Fischer M."/>
            <person name="Brown E.W."/>
        </authorList>
    </citation>
    <scope>NUCLEOTIDE SEQUENCE [LARGE SCALE GENOMIC DNA]</scope>
    <source>
        <strain evidence="3 4">ATCC BAA-2122</strain>
    </source>
</reference>
<dbReference type="Gene3D" id="3.30.980.10">
    <property type="entry name" value="Threonyl-trna Synthetase, Chain A, domain 2"/>
    <property type="match status" value="1"/>
</dbReference>
<keyword evidence="1" id="KW-0479">Metal-binding</keyword>
<dbReference type="RefSeq" id="WP_009602509.1">
    <property type="nucleotide sequence ID" value="NZ_AEIU01000091.1"/>
</dbReference>
<dbReference type="InterPro" id="IPR051335">
    <property type="entry name" value="Alanyl-tRNA_Editing_Enzymes"/>
</dbReference>
<organism evidence="3 4">
    <name type="scientific">Vibrio caribbeanicus ATCC BAA-2122</name>
    <dbReference type="NCBI Taxonomy" id="796620"/>
    <lineage>
        <taxon>Bacteria</taxon>
        <taxon>Pseudomonadati</taxon>
        <taxon>Pseudomonadota</taxon>
        <taxon>Gammaproteobacteria</taxon>
        <taxon>Vibrionales</taxon>
        <taxon>Vibrionaceae</taxon>
        <taxon>Vibrio</taxon>
    </lineage>
</organism>
<dbReference type="GO" id="GO:0046872">
    <property type="term" value="F:metal ion binding"/>
    <property type="evidence" value="ECO:0007669"/>
    <property type="project" value="UniProtKB-KW"/>
</dbReference>
<evidence type="ECO:0000313" key="3">
    <source>
        <dbReference type="EMBL" id="EFP95625.1"/>
    </source>
</evidence>
<evidence type="ECO:0000256" key="2">
    <source>
        <dbReference type="ARBA" id="ARBA00022833"/>
    </source>
</evidence>
<keyword evidence="4" id="KW-1185">Reference proteome</keyword>
<sequence length="293" mass="32900">MQIMTSTISQFCHQIWQLNSEVLLVELGADYLYVVTRTSPFHPVSHIWPDHPADKGTIDGYPVVDCQVGAVEVSTGQLYVGDSIPVKRNQPGWNFVVVHCLAKESKTIEVNQMVNLAVDKAYQLSLSRGHSAGHLSSLALNKVLTQQGFWRKDAERKDPHGNYDFNSYAQVSSFVSPEKCIDHYRLGKTIRKRGLNSHEMLDKLKSIEVLVNQQLCVWVGLKSPVEIRCEGDKLIDSRYWHCNLGESTEAVIPCGGTHVSSLGEYCQITVSLRCIDEHNIEMHTDVIPSHSDK</sequence>
<comment type="caution">
    <text evidence="3">The sequence shown here is derived from an EMBL/GenBank/DDBJ whole genome shotgun (WGS) entry which is preliminary data.</text>
</comment>
<dbReference type="STRING" id="796620.VIBC2010_11066"/>
<accession>E3BMZ9</accession>
<proteinExistence type="predicted"/>
<dbReference type="eggNOG" id="COG2872">
    <property type="taxonomic scope" value="Bacteria"/>
</dbReference>
<evidence type="ECO:0000256" key="1">
    <source>
        <dbReference type="ARBA" id="ARBA00022723"/>
    </source>
</evidence>
<dbReference type="SUPFAM" id="SSF55186">
    <property type="entry name" value="ThrRS/AlaRS common domain"/>
    <property type="match status" value="1"/>
</dbReference>
<evidence type="ECO:0000313" key="4">
    <source>
        <dbReference type="Proteomes" id="UP000002943"/>
    </source>
</evidence>
<dbReference type="GO" id="GO:0000166">
    <property type="term" value="F:nucleotide binding"/>
    <property type="evidence" value="ECO:0007669"/>
    <property type="project" value="InterPro"/>
</dbReference>
<keyword evidence="2" id="KW-0862">Zinc</keyword>
<dbReference type="OrthoDB" id="6396444at2"/>
<keyword evidence="3" id="KW-0378">Hydrolase</keyword>